<protein>
    <submittedName>
        <fullName evidence="3">Peroxidase 57-like</fullName>
    </submittedName>
</protein>
<keyword evidence="1" id="KW-0175">Coiled coil</keyword>
<reference evidence="3 4" key="1">
    <citation type="journal article" date="2015" name="Proc. Natl. Acad. Sci. U.S.A.">
        <title>The resurrection genome of Boea hygrometrica: A blueprint for survival of dehydration.</title>
        <authorList>
            <person name="Xiao L."/>
            <person name="Yang G."/>
            <person name="Zhang L."/>
            <person name="Yang X."/>
            <person name="Zhao S."/>
            <person name="Ji Z."/>
            <person name="Zhou Q."/>
            <person name="Hu M."/>
            <person name="Wang Y."/>
            <person name="Chen M."/>
            <person name="Xu Y."/>
            <person name="Jin H."/>
            <person name="Xiao X."/>
            <person name="Hu G."/>
            <person name="Bao F."/>
            <person name="Hu Y."/>
            <person name="Wan P."/>
            <person name="Li L."/>
            <person name="Deng X."/>
            <person name="Kuang T."/>
            <person name="Xiang C."/>
            <person name="Zhu J.K."/>
            <person name="Oliver M.J."/>
            <person name="He Y."/>
        </authorList>
    </citation>
    <scope>NUCLEOTIDE SEQUENCE [LARGE SCALE GENOMIC DNA]</scope>
    <source>
        <strain evidence="4">cv. XS01</strain>
    </source>
</reference>
<feature type="region of interest" description="Disordered" evidence="2">
    <location>
        <begin position="81"/>
        <end position="128"/>
    </location>
</feature>
<sequence length="379" mass="43301">MSRYFFVKRISSRENPWDCDMSWRENACTLPPPTPEQKPNLTKFLEAIGDRCYNAQQLIEEDLLYDRMDKATMLEALKDRSARPNLVGPPARAPRTRRRSARAPRERRREKLLQKRRRGAGSTDMKRGEPYTLLDASKISFVSKPSGSASLDFIRHLVPDQDFDQLKRTPDLEVFETVGLHFMQSLAWFGEAASRFSKARAEVIKTKRSYDGVLGRHEALLKQLEEIQTKESVEKESLSAELESARAEAQTYKAQAQSLETQVQPLEIQVQSLDTRAQCAEEESKLRLAEVEKLQEEMVNSWALEKEKFLKSKDFDSLCLKKAVMYFDKGFEGCLAQFRENGFSEEEYPAPFLDVEQALADMPEDQEEGSSGPGETPPA</sequence>
<gene>
    <name evidence="3" type="ORF">F511_17970</name>
</gene>
<accession>A0A2Z7AK85</accession>
<proteinExistence type="predicted"/>
<feature type="coiled-coil region" evidence="1">
    <location>
        <begin position="221"/>
        <end position="297"/>
    </location>
</feature>
<dbReference type="GO" id="GO:0004601">
    <property type="term" value="F:peroxidase activity"/>
    <property type="evidence" value="ECO:0007669"/>
    <property type="project" value="UniProtKB-KW"/>
</dbReference>
<organism evidence="3 4">
    <name type="scientific">Dorcoceras hygrometricum</name>
    <dbReference type="NCBI Taxonomy" id="472368"/>
    <lineage>
        <taxon>Eukaryota</taxon>
        <taxon>Viridiplantae</taxon>
        <taxon>Streptophyta</taxon>
        <taxon>Embryophyta</taxon>
        <taxon>Tracheophyta</taxon>
        <taxon>Spermatophyta</taxon>
        <taxon>Magnoliopsida</taxon>
        <taxon>eudicotyledons</taxon>
        <taxon>Gunneridae</taxon>
        <taxon>Pentapetalae</taxon>
        <taxon>asterids</taxon>
        <taxon>lamiids</taxon>
        <taxon>Lamiales</taxon>
        <taxon>Gesneriaceae</taxon>
        <taxon>Didymocarpoideae</taxon>
        <taxon>Trichosporeae</taxon>
        <taxon>Loxocarpinae</taxon>
        <taxon>Dorcoceras</taxon>
    </lineage>
</organism>
<evidence type="ECO:0000256" key="1">
    <source>
        <dbReference type="SAM" id="Coils"/>
    </source>
</evidence>
<feature type="compositionally biased region" description="Basic and acidic residues" evidence="2">
    <location>
        <begin position="103"/>
        <end position="113"/>
    </location>
</feature>
<evidence type="ECO:0000313" key="3">
    <source>
        <dbReference type="EMBL" id="KZV19639.1"/>
    </source>
</evidence>
<dbReference type="EMBL" id="KV016424">
    <property type="protein sequence ID" value="KZV19639.1"/>
    <property type="molecule type" value="Genomic_DNA"/>
</dbReference>
<keyword evidence="4" id="KW-1185">Reference proteome</keyword>
<evidence type="ECO:0000256" key="2">
    <source>
        <dbReference type="SAM" id="MobiDB-lite"/>
    </source>
</evidence>
<evidence type="ECO:0000313" key="4">
    <source>
        <dbReference type="Proteomes" id="UP000250235"/>
    </source>
</evidence>
<dbReference type="AlphaFoldDB" id="A0A2Z7AK85"/>
<feature type="region of interest" description="Disordered" evidence="2">
    <location>
        <begin position="360"/>
        <end position="379"/>
    </location>
</feature>
<name>A0A2Z7AK85_9LAMI</name>
<keyword evidence="3" id="KW-0560">Oxidoreductase</keyword>
<keyword evidence="3" id="KW-0575">Peroxidase</keyword>
<dbReference type="Proteomes" id="UP000250235">
    <property type="component" value="Unassembled WGS sequence"/>
</dbReference>